<dbReference type="Gene3D" id="3.20.20.80">
    <property type="entry name" value="Glycosidases"/>
    <property type="match status" value="1"/>
</dbReference>
<dbReference type="PANTHER" id="PTHR34135:SF2">
    <property type="entry name" value="LYSOZYME"/>
    <property type="match status" value="1"/>
</dbReference>
<reference evidence="2 3" key="1">
    <citation type="submission" date="2017-10" db="EMBL/GenBank/DDBJ databases">
        <title>Complete Genome Sequence of Faecalibacterium prausnitzii isolated from the gut of healthy adult Indian.</title>
        <authorList>
            <person name="Bag S."/>
            <person name="Ghosh T.S."/>
            <person name="Das B."/>
        </authorList>
    </citation>
    <scope>NUCLEOTIDE SEQUENCE [LARGE SCALE GENOMIC DNA]</scope>
    <source>
        <strain evidence="2 3">Indica</strain>
    </source>
</reference>
<proteinExistence type="inferred from homology"/>
<dbReference type="SUPFAM" id="SSF51445">
    <property type="entry name" value="(Trans)glycosidases"/>
    <property type="match status" value="1"/>
</dbReference>
<dbReference type="PROSITE" id="PS51904">
    <property type="entry name" value="GLYCOSYL_HYDROL_F25_2"/>
    <property type="match status" value="1"/>
</dbReference>
<dbReference type="AlphaFoldDB" id="A0A291TAC1"/>
<dbReference type="EMBL" id="CP023819">
    <property type="protein sequence ID" value="ATL90045.1"/>
    <property type="molecule type" value="Genomic_DNA"/>
</dbReference>
<protein>
    <recommendedName>
        <fullName evidence="4">Glycosyl hydrolase family 25</fullName>
    </recommendedName>
</protein>
<comment type="similarity">
    <text evidence="1">Belongs to the glycosyl hydrolase 25 family.</text>
</comment>
<dbReference type="GO" id="GO:0016998">
    <property type="term" value="P:cell wall macromolecule catabolic process"/>
    <property type="evidence" value="ECO:0007669"/>
    <property type="project" value="InterPro"/>
</dbReference>
<dbReference type="Proteomes" id="UP000223709">
    <property type="component" value="Chromosome"/>
</dbReference>
<accession>A0A291TAC1</accession>
<sequence length="207" mass="23080">MFTVLDVSRWQGRIDWDTVKASGRVHGVMLRALGSRSGTPYIDPMFETNYSACTRLGIPVGIYYYSCAVTAPQRDAELALLHDALRGKRLQLPAAIDVEDARLRALTPDALSALVAGAARQLEHWGLYAMVYTYTHFADTALHMDTLAPFDLWLADYRGKRPARRHGMWQYTSSGRVPGISGPVDLNRTEKDYPALLHRAGLDCTIL</sequence>
<evidence type="ECO:0008006" key="4">
    <source>
        <dbReference type="Google" id="ProtNLM"/>
    </source>
</evidence>
<dbReference type="InterPro" id="IPR002053">
    <property type="entry name" value="Glyco_hydro_25"/>
</dbReference>
<dbReference type="PANTHER" id="PTHR34135">
    <property type="entry name" value="LYSOZYME"/>
    <property type="match status" value="1"/>
</dbReference>
<dbReference type="GO" id="GO:0016052">
    <property type="term" value="P:carbohydrate catabolic process"/>
    <property type="evidence" value="ECO:0007669"/>
    <property type="project" value="TreeGrafter"/>
</dbReference>
<gene>
    <name evidence="2" type="ORF">CRH10_06915</name>
</gene>
<dbReference type="Pfam" id="PF01183">
    <property type="entry name" value="Glyco_hydro_25"/>
    <property type="match status" value="1"/>
</dbReference>
<dbReference type="GO" id="GO:0003796">
    <property type="term" value="F:lysozyme activity"/>
    <property type="evidence" value="ECO:0007669"/>
    <property type="project" value="InterPro"/>
</dbReference>
<organism evidence="2 3">
    <name type="scientific">Faecalibacterium prausnitzii</name>
    <dbReference type="NCBI Taxonomy" id="853"/>
    <lineage>
        <taxon>Bacteria</taxon>
        <taxon>Bacillati</taxon>
        <taxon>Bacillota</taxon>
        <taxon>Clostridia</taxon>
        <taxon>Eubacteriales</taxon>
        <taxon>Oscillospiraceae</taxon>
        <taxon>Faecalibacterium</taxon>
    </lineage>
</organism>
<dbReference type="GO" id="GO:0009253">
    <property type="term" value="P:peptidoglycan catabolic process"/>
    <property type="evidence" value="ECO:0007669"/>
    <property type="project" value="InterPro"/>
</dbReference>
<dbReference type="InterPro" id="IPR017853">
    <property type="entry name" value="GH"/>
</dbReference>
<dbReference type="RefSeq" id="WP_098923805.1">
    <property type="nucleotide sequence ID" value="NZ_CP023819.1"/>
</dbReference>
<evidence type="ECO:0000256" key="1">
    <source>
        <dbReference type="ARBA" id="ARBA00010646"/>
    </source>
</evidence>
<evidence type="ECO:0000313" key="3">
    <source>
        <dbReference type="Proteomes" id="UP000223709"/>
    </source>
</evidence>
<evidence type="ECO:0000313" key="2">
    <source>
        <dbReference type="EMBL" id="ATL90045.1"/>
    </source>
</evidence>
<name>A0A291TAC1_9FIRM</name>